<organism evidence="1 2">
    <name type="scientific">Starmerella bacillaris</name>
    <name type="common">Yeast</name>
    <name type="synonym">Candida zemplinina</name>
    <dbReference type="NCBI Taxonomy" id="1247836"/>
    <lineage>
        <taxon>Eukaryota</taxon>
        <taxon>Fungi</taxon>
        <taxon>Dikarya</taxon>
        <taxon>Ascomycota</taxon>
        <taxon>Saccharomycotina</taxon>
        <taxon>Dipodascomycetes</taxon>
        <taxon>Dipodascales</taxon>
        <taxon>Trichomonascaceae</taxon>
        <taxon>Starmerella</taxon>
    </lineage>
</organism>
<sequence>MQVTSPSFLLSNDPTSKMQTYSVPANVVLENLQRRRIANSQARKLQGRLQEAYKLIQEQKSL</sequence>
<comment type="caution">
    <text evidence="1">The sequence shown here is derived from an EMBL/GenBank/DDBJ whole genome shotgun (WGS) entry which is preliminary data.</text>
</comment>
<accession>A0AAV5RLC2</accession>
<dbReference type="Proteomes" id="UP001362899">
    <property type="component" value="Unassembled WGS sequence"/>
</dbReference>
<name>A0AAV5RLC2_STABA</name>
<protein>
    <submittedName>
        <fullName evidence="1">Uncharacterized protein</fullName>
    </submittedName>
</protein>
<evidence type="ECO:0000313" key="1">
    <source>
        <dbReference type="EMBL" id="GMM52205.1"/>
    </source>
</evidence>
<dbReference type="EMBL" id="BTGC01000008">
    <property type="protein sequence ID" value="GMM52205.1"/>
    <property type="molecule type" value="Genomic_DNA"/>
</dbReference>
<gene>
    <name evidence="1" type="ORF">DASB73_031680</name>
</gene>
<proteinExistence type="predicted"/>
<dbReference type="AlphaFoldDB" id="A0AAV5RLC2"/>
<keyword evidence="2" id="KW-1185">Reference proteome</keyword>
<evidence type="ECO:0000313" key="2">
    <source>
        <dbReference type="Proteomes" id="UP001362899"/>
    </source>
</evidence>
<reference evidence="1 2" key="1">
    <citation type="journal article" date="2023" name="Elife">
        <title>Identification of key yeast species and microbe-microbe interactions impacting larval growth of Drosophila in the wild.</title>
        <authorList>
            <person name="Mure A."/>
            <person name="Sugiura Y."/>
            <person name="Maeda R."/>
            <person name="Honda K."/>
            <person name="Sakurai N."/>
            <person name="Takahashi Y."/>
            <person name="Watada M."/>
            <person name="Katoh T."/>
            <person name="Gotoh A."/>
            <person name="Gotoh Y."/>
            <person name="Taniguchi I."/>
            <person name="Nakamura K."/>
            <person name="Hayashi T."/>
            <person name="Katayama T."/>
            <person name="Uemura T."/>
            <person name="Hattori Y."/>
        </authorList>
    </citation>
    <scope>NUCLEOTIDE SEQUENCE [LARGE SCALE GENOMIC DNA]</scope>
    <source>
        <strain evidence="1 2">SB-73</strain>
    </source>
</reference>